<evidence type="ECO:0000259" key="18">
    <source>
        <dbReference type="PROSITE" id="PS51447"/>
    </source>
</evidence>
<protein>
    <recommendedName>
        <fullName evidence="15">Phenylalanine--tRNA ligase beta subunit</fullName>
        <ecNumber evidence="15">6.1.1.20</ecNumber>
    </recommendedName>
    <alternativeName>
        <fullName evidence="15">Phenylalanyl-tRNA synthetase beta subunit</fullName>
        <shortName evidence="15">PheRS</shortName>
    </alternativeName>
</protein>
<dbReference type="Gene3D" id="3.30.56.10">
    <property type="match status" value="2"/>
</dbReference>
<comment type="caution">
    <text evidence="20">The sequence shown here is derived from an EMBL/GenBank/DDBJ whole genome shotgun (WGS) entry which is preliminary data.</text>
</comment>
<evidence type="ECO:0000256" key="3">
    <source>
        <dbReference type="ARBA" id="ARBA00011209"/>
    </source>
</evidence>
<gene>
    <name evidence="15" type="primary">pheT</name>
    <name evidence="20" type="ORF">H8707_13870</name>
</gene>
<dbReference type="InterPro" id="IPR041616">
    <property type="entry name" value="PheRS_beta_core"/>
</dbReference>
<evidence type="ECO:0000256" key="4">
    <source>
        <dbReference type="ARBA" id="ARBA00022490"/>
    </source>
</evidence>
<dbReference type="SMART" id="SM00873">
    <property type="entry name" value="B3_4"/>
    <property type="match status" value="1"/>
</dbReference>
<dbReference type="CDD" id="cd02796">
    <property type="entry name" value="tRNA_bind_bactPheRS"/>
    <property type="match status" value="1"/>
</dbReference>
<reference evidence="20" key="1">
    <citation type="submission" date="2020-08" db="EMBL/GenBank/DDBJ databases">
        <title>Genome public.</title>
        <authorList>
            <person name="Liu C."/>
            <person name="Sun Q."/>
        </authorList>
    </citation>
    <scope>NUCLEOTIDE SEQUENCE</scope>
    <source>
        <strain evidence="20">BX21</strain>
    </source>
</reference>
<keyword evidence="13 15" id="KW-0030">Aminoacyl-tRNA synthetase</keyword>
<feature type="binding site" evidence="15">
    <location>
        <position position="460"/>
    </location>
    <ligand>
        <name>Mg(2+)</name>
        <dbReference type="ChEBI" id="CHEBI:18420"/>
        <note>shared with alpha subunit</note>
    </ligand>
</feature>
<dbReference type="SUPFAM" id="SSF56037">
    <property type="entry name" value="PheT/TilS domain"/>
    <property type="match status" value="1"/>
</dbReference>
<sequence>MLLPIRWLKDYIEIDKTTRELADGLTLSGSHVESISNFNKGVENIVVGKILNIEKHPNADKLVICNVDVGKEKLIIATGANNLHVGDFVPVALVGAKLPNGISIEVTNFRGIDSFGMLCSLRELGYSDTVIPKESKEGIFILNKEYPLGMDIIDILNLDDQAIEFEITPNRPDCLSIIGMARETAATFNCELKEPEIEIKNEADKIDDYFNGVEVKSHNCVRFYGKVIKDVTIKESPLWLQSRLMEAGVRPISNIVDITNFVMLEYGQPLHAYNLGKLDGKKIVVRQANENEVMATLDGIERNLSTNDLIIADGKNPIGIAGVMGGFDSEITKDTKQVFIEGANFSDKSVRLTSKKLGLRTEASARFEKGIDPNLCEKAVNRVCQLVELIGAGTVVKGEIDIYEQKVEPKTITLRPERANKLLGTEISSNKMLGYLNGLGLKSIYDGKLIHTTIPTYRLDLSIEADLIEEIGRLYGLHNIESKPLIGALTRGEKSYKKNIEDKVKSILTGLGFNEVMTYSFISPKAYDKINLPQDAIERQYVKLINPLGEDYSVMRTTLLSNMMELLSRNYNHGVESMYAFEIGNIFIPKSLPVKDLPIEKKLLSISFYGDKDFYYLKEIVEKTLGRLGIKDIEFSREENNPSFHPGRTAKLSIKGESLGILGEVHINVINNYDLKERVYACLLDFDKIVELTNLEIKYKPLPKYPSMSRDIAVVVKEDIMVGEIEKIILKHGSGLIDSLELFDIYRGGQIGEGLKSVAYSITYRSYERTLTEMEINNIQKLIIADLENSLDAKLRS</sequence>
<evidence type="ECO:0000259" key="17">
    <source>
        <dbReference type="PROSITE" id="PS50886"/>
    </source>
</evidence>
<name>A0A926IM52_9FIRM</name>
<dbReference type="GO" id="GO:0000049">
    <property type="term" value="F:tRNA binding"/>
    <property type="evidence" value="ECO:0007669"/>
    <property type="project" value="UniProtKB-UniRule"/>
</dbReference>
<dbReference type="NCBIfam" id="NF045760">
    <property type="entry name" value="YtpR"/>
    <property type="match status" value="1"/>
</dbReference>
<dbReference type="NCBIfam" id="TIGR00472">
    <property type="entry name" value="pheT_bact"/>
    <property type="match status" value="1"/>
</dbReference>
<keyword evidence="11 16" id="KW-0694">RNA-binding</keyword>
<accession>A0A926IM52</accession>
<dbReference type="PROSITE" id="PS50886">
    <property type="entry name" value="TRBD"/>
    <property type="match status" value="1"/>
</dbReference>
<keyword evidence="7 15" id="KW-0479">Metal-binding</keyword>
<dbReference type="EMBL" id="JACRTG010000034">
    <property type="protein sequence ID" value="MBC8589303.1"/>
    <property type="molecule type" value="Genomic_DNA"/>
</dbReference>
<evidence type="ECO:0000256" key="14">
    <source>
        <dbReference type="ARBA" id="ARBA00049255"/>
    </source>
</evidence>
<evidence type="ECO:0000313" key="20">
    <source>
        <dbReference type="EMBL" id="MBC8589303.1"/>
    </source>
</evidence>
<dbReference type="Pfam" id="PF17759">
    <property type="entry name" value="tRNA_synthFbeta"/>
    <property type="match status" value="1"/>
</dbReference>
<dbReference type="HAMAP" id="MF_00283">
    <property type="entry name" value="Phe_tRNA_synth_beta1"/>
    <property type="match status" value="1"/>
</dbReference>
<dbReference type="InterPro" id="IPR005121">
    <property type="entry name" value="Fdx_antiC-bd"/>
</dbReference>
<keyword evidence="4 15" id="KW-0963">Cytoplasm</keyword>
<dbReference type="FunFam" id="3.30.70.380:FF:000001">
    <property type="entry name" value="Phenylalanine--tRNA ligase beta subunit"/>
    <property type="match status" value="1"/>
</dbReference>
<dbReference type="InterPro" id="IPR036690">
    <property type="entry name" value="Fdx_antiC-bd_sf"/>
</dbReference>
<dbReference type="PROSITE" id="PS51483">
    <property type="entry name" value="B5"/>
    <property type="match status" value="1"/>
</dbReference>
<dbReference type="InterPro" id="IPR012340">
    <property type="entry name" value="NA-bd_OB-fold"/>
</dbReference>
<feature type="domain" description="TRNA-binding" evidence="17">
    <location>
        <begin position="39"/>
        <end position="153"/>
    </location>
</feature>
<keyword evidence="10 15" id="KW-0460">Magnesium</keyword>
<dbReference type="Proteomes" id="UP000601171">
    <property type="component" value="Unassembled WGS sequence"/>
</dbReference>
<organism evidence="20 21">
    <name type="scientific">Paratissierella segnis</name>
    <dbReference type="NCBI Taxonomy" id="2763679"/>
    <lineage>
        <taxon>Bacteria</taxon>
        <taxon>Bacillati</taxon>
        <taxon>Bacillota</taxon>
        <taxon>Tissierellia</taxon>
        <taxon>Tissierellales</taxon>
        <taxon>Tissierellaceae</taxon>
        <taxon>Paratissierella</taxon>
    </lineage>
</organism>
<feature type="binding site" evidence="15">
    <location>
        <position position="469"/>
    </location>
    <ligand>
        <name>Mg(2+)</name>
        <dbReference type="ChEBI" id="CHEBI:18420"/>
        <note>shared with alpha subunit</note>
    </ligand>
</feature>
<dbReference type="SMART" id="SM00874">
    <property type="entry name" value="B5"/>
    <property type="match status" value="1"/>
</dbReference>
<dbReference type="EC" id="6.1.1.20" evidence="15"/>
<dbReference type="Gene3D" id="3.50.40.10">
    <property type="entry name" value="Phenylalanyl-trna Synthetase, Chain B, domain 3"/>
    <property type="match status" value="1"/>
</dbReference>
<dbReference type="GO" id="GO:0140096">
    <property type="term" value="F:catalytic activity, acting on a protein"/>
    <property type="evidence" value="ECO:0007669"/>
    <property type="project" value="UniProtKB-ARBA"/>
</dbReference>
<evidence type="ECO:0000256" key="12">
    <source>
        <dbReference type="ARBA" id="ARBA00022917"/>
    </source>
</evidence>
<dbReference type="GO" id="GO:0006432">
    <property type="term" value="P:phenylalanyl-tRNA aminoacylation"/>
    <property type="evidence" value="ECO:0007669"/>
    <property type="project" value="UniProtKB-UniRule"/>
</dbReference>
<dbReference type="InterPro" id="IPR020825">
    <property type="entry name" value="Phe-tRNA_synthase-like_B3/B4"/>
</dbReference>
<feature type="binding site" evidence="15">
    <location>
        <position position="466"/>
    </location>
    <ligand>
        <name>Mg(2+)</name>
        <dbReference type="ChEBI" id="CHEBI:18420"/>
        <note>shared with alpha subunit</note>
    </ligand>
</feature>
<dbReference type="RefSeq" id="WP_262430768.1">
    <property type="nucleotide sequence ID" value="NZ_JACRTG010000034.1"/>
</dbReference>
<comment type="similarity">
    <text evidence="2 15">Belongs to the phenylalanyl-tRNA synthetase beta subunit family. Type 1 subfamily.</text>
</comment>
<feature type="binding site" evidence="15">
    <location>
        <position position="470"/>
    </location>
    <ligand>
        <name>Mg(2+)</name>
        <dbReference type="ChEBI" id="CHEBI:18420"/>
        <note>shared with alpha subunit</note>
    </ligand>
</feature>
<evidence type="ECO:0000256" key="1">
    <source>
        <dbReference type="ARBA" id="ARBA00004496"/>
    </source>
</evidence>
<evidence type="ECO:0000256" key="10">
    <source>
        <dbReference type="ARBA" id="ARBA00022842"/>
    </source>
</evidence>
<dbReference type="FunFam" id="3.50.40.10:FF:000001">
    <property type="entry name" value="Phenylalanine--tRNA ligase beta subunit"/>
    <property type="match status" value="1"/>
</dbReference>
<evidence type="ECO:0000256" key="13">
    <source>
        <dbReference type="ARBA" id="ARBA00023146"/>
    </source>
</evidence>
<dbReference type="FunFam" id="2.40.50.140:FF:000045">
    <property type="entry name" value="Phenylalanine--tRNA ligase beta subunit"/>
    <property type="match status" value="1"/>
</dbReference>
<dbReference type="SUPFAM" id="SSF50249">
    <property type="entry name" value="Nucleic acid-binding proteins"/>
    <property type="match status" value="1"/>
</dbReference>
<dbReference type="Pfam" id="PF03484">
    <property type="entry name" value="B5"/>
    <property type="match status" value="1"/>
</dbReference>
<evidence type="ECO:0000256" key="7">
    <source>
        <dbReference type="ARBA" id="ARBA00022723"/>
    </source>
</evidence>
<dbReference type="Gene3D" id="3.30.930.10">
    <property type="entry name" value="Bira Bifunctional Protein, Domain 2"/>
    <property type="match status" value="1"/>
</dbReference>
<dbReference type="InterPro" id="IPR005146">
    <property type="entry name" value="B3/B4_tRNA-bd"/>
</dbReference>
<dbReference type="SUPFAM" id="SSF54991">
    <property type="entry name" value="Anticodon-binding domain of PheRS"/>
    <property type="match status" value="1"/>
</dbReference>
<dbReference type="GO" id="GO:0016740">
    <property type="term" value="F:transferase activity"/>
    <property type="evidence" value="ECO:0007669"/>
    <property type="project" value="UniProtKB-ARBA"/>
</dbReference>
<dbReference type="SUPFAM" id="SSF55681">
    <property type="entry name" value="Class II aaRS and biotin synthetases"/>
    <property type="match status" value="1"/>
</dbReference>
<dbReference type="GO" id="GO:0009328">
    <property type="term" value="C:phenylalanine-tRNA ligase complex"/>
    <property type="evidence" value="ECO:0007669"/>
    <property type="project" value="TreeGrafter"/>
</dbReference>
<dbReference type="AlphaFoldDB" id="A0A926IM52"/>
<dbReference type="Pfam" id="PF03483">
    <property type="entry name" value="B3_4"/>
    <property type="match status" value="1"/>
</dbReference>
<evidence type="ECO:0000256" key="15">
    <source>
        <dbReference type="HAMAP-Rule" id="MF_00283"/>
    </source>
</evidence>
<dbReference type="InterPro" id="IPR002547">
    <property type="entry name" value="tRNA-bd_dom"/>
</dbReference>
<comment type="subcellular location">
    <subcellularLocation>
        <location evidence="1 15">Cytoplasm</location>
    </subcellularLocation>
</comment>
<dbReference type="InterPro" id="IPR005147">
    <property type="entry name" value="tRNA_synthase_B5-dom"/>
</dbReference>
<dbReference type="GO" id="GO:0000287">
    <property type="term" value="F:magnesium ion binding"/>
    <property type="evidence" value="ECO:0007669"/>
    <property type="project" value="UniProtKB-UniRule"/>
</dbReference>
<dbReference type="Gene3D" id="2.40.50.140">
    <property type="entry name" value="Nucleic acid-binding proteins"/>
    <property type="match status" value="1"/>
</dbReference>
<dbReference type="PANTHER" id="PTHR10947">
    <property type="entry name" value="PHENYLALANYL-TRNA SYNTHETASE BETA CHAIN AND LEUCINE-RICH REPEAT-CONTAINING PROTEIN 47"/>
    <property type="match status" value="1"/>
</dbReference>
<comment type="subunit">
    <text evidence="3 15">Tetramer of two alpha and two beta subunits.</text>
</comment>
<feature type="domain" description="FDX-ACB" evidence="18">
    <location>
        <begin position="703"/>
        <end position="796"/>
    </location>
</feature>
<dbReference type="SMART" id="SM00896">
    <property type="entry name" value="FDX-ACB"/>
    <property type="match status" value="1"/>
</dbReference>
<evidence type="ECO:0000256" key="16">
    <source>
        <dbReference type="PROSITE-ProRule" id="PRU00209"/>
    </source>
</evidence>
<evidence type="ECO:0000256" key="8">
    <source>
        <dbReference type="ARBA" id="ARBA00022741"/>
    </source>
</evidence>
<keyword evidence="5 16" id="KW-0820">tRNA-binding</keyword>
<dbReference type="InterPro" id="IPR045864">
    <property type="entry name" value="aa-tRNA-synth_II/BPL/LPL"/>
</dbReference>
<dbReference type="PANTHER" id="PTHR10947:SF0">
    <property type="entry name" value="PHENYLALANINE--TRNA LIGASE BETA SUBUNIT"/>
    <property type="match status" value="1"/>
</dbReference>
<proteinExistence type="inferred from homology"/>
<evidence type="ECO:0000313" key="21">
    <source>
        <dbReference type="Proteomes" id="UP000601171"/>
    </source>
</evidence>
<evidence type="ECO:0000256" key="5">
    <source>
        <dbReference type="ARBA" id="ARBA00022555"/>
    </source>
</evidence>
<evidence type="ECO:0000256" key="9">
    <source>
        <dbReference type="ARBA" id="ARBA00022840"/>
    </source>
</evidence>
<keyword evidence="12 15" id="KW-0648">Protein biosynthesis</keyword>
<dbReference type="GO" id="GO:0004826">
    <property type="term" value="F:phenylalanine-tRNA ligase activity"/>
    <property type="evidence" value="ECO:0007669"/>
    <property type="project" value="UniProtKB-UniRule"/>
</dbReference>
<dbReference type="GO" id="GO:0005524">
    <property type="term" value="F:ATP binding"/>
    <property type="evidence" value="ECO:0007669"/>
    <property type="project" value="UniProtKB-UniRule"/>
</dbReference>
<dbReference type="InterPro" id="IPR033714">
    <property type="entry name" value="tRNA_bind_bactPheRS"/>
</dbReference>
<evidence type="ECO:0000256" key="2">
    <source>
        <dbReference type="ARBA" id="ARBA00008653"/>
    </source>
</evidence>
<comment type="cofactor">
    <cofactor evidence="15">
        <name>Mg(2+)</name>
        <dbReference type="ChEBI" id="CHEBI:18420"/>
    </cofactor>
    <text evidence="15">Binds 2 magnesium ions per tetramer.</text>
</comment>
<feature type="domain" description="B5" evidence="19">
    <location>
        <begin position="407"/>
        <end position="482"/>
    </location>
</feature>
<dbReference type="CDD" id="cd00769">
    <property type="entry name" value="PheRS_beta_core"/>
    <property type="match status" value="1"/>
</dbReference>
<dbReference type="PROSITE" id="PS51447">
    <property type="entry name" value="FDX_ACB"/>
    <property type="match status" value="1"/>
</dbReference>
<dbReference type="Pfam" id="PF01588">
    <property type="entry name" value="tRNA_bind"/>
    <property type="match status" value="1"/>
</dbReference>
<keyword evidence="21" id="KW-1185">Reference proteome</keyword>
<dbReference type="InterPro" id="IPR009061">
    <property type="entry name" value="DNA-bd_dom_put_sf"/>
</dbReference>
<evidence type="ECO:0000259" key="19">
    <source>
        <dbReference type="PROSITE" id="PS51483"/>
    </source>
</evidence>
<evidence type="ECO:0000256" key="6">
    <source>
        <dbReference type="ARBA" id="ARBA00022598"/>
    </source>
</evidence>
<keyword evidence="9 15" id="KW-0067">ATP-binding</keyword>
<keyword evidence="8 15" id="KW-0547">Nucleotide-binding</keyword>
<dbReference type="Gene3D" id="3.30.70.380">
    <property type="entry name" value="Ferrodoxin-fold anticodon-binding domain"/>
    <property type="match status" value="1"/>
</dbReference>
<dbReference type="SUPFAM" id="SSF46955">
    <property type="entry name" value="Putative DNA-binding domain"/>
    <property type="match status" value="1"/>
</dbReference>
<dbReference type="Pfam" id="PF03147">
    <property type="entry name" value="FDX-ACB"/>
    <property type="match status" value="1"/>
</dbReference>
<evidence type="ECO:0000256" key="11">
    <source>
        <dbReference type="ARBA" id="ARBA00022884"/>
    </source>
</evidence>
<comment type="catalytic activity">
    <reaction evidence="14 15">
        <text>tRNA(Phe) + L-phenylalanine + ATP = L-phenylalanyl-tRNA(Phe) + AMP + diphosphate + H(+)</text>
        <dbReference type="Rhea" id="RHEA:19413"/>
        <dbReference type="Rhea" id="RHEA-COMP:9668"/>
        <dbReference type="Rhea" id="RHEA-COMP:9699"/>
        <dbReference type="ChEBI" id="CHEBI:15378"/>
        <dbReference type="ChEBI" id="CHEBI:30616"/>
        <dbReference type="ChEBI" id="CHEBI:33019"/>
        <dbReference type="ChEBI" id="CHEBI:58095"/>
        <dbReference type="ChEBI" id="CHEBI:78442"/>
        <dbReference type="ChEBI" id="CHEBI:78531"/>
        <dbReference type="ChEBI" id="CHEBI:456215"/>
        <dbReference type="EC" id="6.1.1.20"/>
    </reaction>
</comment>
<keyword evidence="6 15" id="KW-0436">Ligase</keyword>
<dbReference type="InterPro" id="IPR045060">
    <property type="entry name" value="Phe-tRNA-ligase_IIc_bsu"/>
</dbReference>
<dbReference type="InterPro" id="IPR004532">
    <property type="entry name" value="Phe-tRNA-ligase_IIc_bsu_bact"/>
</dbReference>